<proteinExistence type="predicted"/>
<name>A0A3N4K7W2_9PEZI</name>
<accession>A0A3N4K7W2</accession>
<evidence type="ECO:0000313" key="2">
    <source>
        <dbReference type="Proteomes" id="UP000276215"/>
    </source>
</evidence>
<sequence length="51" mass="5950">MNWTCCQCGRNCHCTTCDCGHSLCLSCVYSRRPKPKASRTRRSRWASILRR</sequence>
<evidence type="ECO:0000313" key="1">
    <source>
        <dbReference type="EMBL" id="RPB05362.1"/>
    </source>
</evidence>
<gene>
    <name evidence="1" type="ORF">L873DRAFT_786449</name>
</gene>
<dbReference type="OrthoDB" id="739871at2759"/>
<dbReference type="EMBL" id="ML120353">
    <property type="protein sequence ID" value="RPB05362.1"/>
    <property type="molecule type" value="Genomic_DNA"/>
</dbReference>
<reference evidence="1 2" key="1">
    <citation type="journal article" date="2018" name="Nat. Ecol. Evol.">
        <title>Pezizomycetes genomes reveal the molecular basis of ectomycorrhizal truffle lifestyle.</title>
        <authorList>
            <person name="Murat C."/>
            <person name="Payen T."/>
            <person name="Noel B."/>
            <person name="Kuo A."/>
            <person name="Morin E."/>
            <person name="Chen J."/>
            <person name="Kohler A."/>
            <person name="Krizsan K."/>
            <person name="Balestrini R."/>
            <person name="Da Silva C."/>
            <person name="Montanini B."/>
            <person name="Hainaut M."/>
            <person name="Levati E."/>
            <person name="Barry K.W."/>
            <person name="Belfiori B."/>
            <person name="Cichocki N."/>
            <person name="Clum A."/>
            <person name="Dockter R.B."/>
            <person name="Fauchery L."/>
            <person name="Guy J."/>
            <person name="Iotti M."/>
            <person name="Le Tacon F."/>
            <person name="Lindquist E.A."/>
            <person name="Lipzen A."/>
            <person name="Malagnac F."/>
            <person name="Mello A."/>
            <person name="Molinier V."/>
            <person name="Miyauchi S."/>
            <person name="Poulain J."/>
            <person name="Riccioni C."/>
            <person name="Rubini A."/>
            <person name="Sitrit Y."/>
            <person name="Splivallo R."/>
            <person name="Traeger S."/>
            <person name="Wang M."/>
            <person name="Zifcakova L."/>
            <person name="Wipf D."/>
            <person name="Zambonelli A."/>
            <person name="Paolocci F."/>
            <person name="Nowrousian M."/>
            <person name="Ottonello S."/>
            <person name="Baldrian P."/>
            <person name="Spatafora J.W."/>
            <person name="Henrissat B."/>
            <person name="Nagy L.G."/>
            <person name="Aury J.M."/>
            <person name="Wincker P."/>
            <person name="Grigoriev I.V."/>
            <person name="Bonfante P."/>
            <person name="Martin F.M."/>
        </authorList>
    </citation>
    <scope>NUCLEOTIDE SEQUENCE [LARGE SCALE GENOMIC DNA]</scope>
    <source>
        <strain evidence="1 2">120613-1</strain>
    </source>
</reference>
<dbReference type="AlphaFoldDB" id="A0A3N4K7W2"/>
<dbReference type="Proteomes" id="UP000276215">
    <property type="component" value="Unassembled WGS sequence"/>
</dbReference>
<organism evidence="1 2">
    <name type="scientific">Choiromyces venosus 120613-1</name>
    <dbReference type="NCBI Taxonomy" id="1336337"/>
    <lineage>
        <taxon>Eukaryota</taxon>
        <taxon>Fungi</taxon>
        <taxon>Dikarya</taxon>
        <taxon>Ascomycota</taxon>
        <taxon>Pezizomycotina</taxon>
        <taxon>Pezizomycetes</taxon>
        <taxon>Pezizales</taxon>
        <taxon>Tuberaceae</taxon>
        <taxon>Choiromyces</taxon>
    </lineage>
</organism>
<keyword evidence="2" id="KW-1185">Reference proteome</keyword>
<protein>
    <submittedName>
        <fullName evidence="1">Uncharacterized protein</fullName>
    </submittedName>
</protein>